<gene>
    <name evidence="1" type="ordered locus">Sinac_6274</name>
</gene>
<sequence length="60" mass="7099">MTFHTNRGRSEELMSAARKITWAQRRNAQARTSHTKATRKKLRKLGIKLTELKRCQWDTT</sequence>
<evidence type="ECO:0000313" key="1">
    <source>
        <dbReference type="EMBL" id="AGA30362.1"/>
    </source>
</evidence>
<accession>L0DM99</accession>
<organism evidence="1 2">
    <name type="scientific">Singulisphaera acidiphila (strain ATCC BAA-1392 / DSM 18658 / VKM B-2454 / MOB10)</name>
    <dbReference type="NCBI Taxonomy" id="886293"/>
    <lineage>
        <taxon>Bacteria</taxon>
        <taxon>Pseudomonadati</taxon>
        <taxon>Planctomycetota</taxon>
        <taxon>Planctomycetia</taxon>
        <taxon>Isosphaerales</taxon>
        <taxon>Isosphaeraceae</taxon>
        <taxon>Singulisphaera</taxon>
    </lineage>
</organism>
<dbReference type="AlphaFoldDB" id="L0DM99"/>
<keyword evidence="2" id="KW-1185">Reference proteome</keyword>
<name>L0DM99_SINAD</name>
<dbReference type="EMBL" id="CP003364">
    <property type="protein sequence ID" value="AGA30362.1"/>
    <property type="molecule type" value="Genomic_DNA"/>
</dbReference>
<dbReference type="Proteomes" id="UP000010798">
    <property type="component" value="Chromosome"/>
</dbReference>
<reference evidence="1 2" key="1">
    <citation type="submission" date="2012-02" db="EMBL/GenBank/DDBJ databases">
        <title>Complete sequence of chromosome of Singulisphaera acidiphila DSM 18658.</title>
        <authorList>
            <consortium name="US DOE Joint Genome Institute (JGI-PGF)"/>
            <person name="Lucas S."/>
            <person name="Copeland A."/>
            <person name="Lapidus A."/>
            <person name="Glavina del Rio T."/>
            <person name="Dalin E."/>
            <person name="Tice H."/>
            <person name="Bruce D."/>
            <person name="Goodwin L."/>
            <person name="Pitluck S."/>
            <person name="Peters L."/>
            <person name="Ovchinnikova G."/>
            <person name="Chertkov O."/>
            <person name="Kyrpides N."/>
            <person name="Mavromatis K."/>
            <person name="Ivanova N."/>
            <person name="Brettin T."/>
            <person name="Detter J.C."/>
            <person name="Han C."/>
            <person name="Larimer F."/>
            <person name="Land M."/>
            <person name="Hauser L."/>
            <person name="Markowitz V."/>
            <person name="Cheng J.-F."/>
            <person name="Hugenholtz P."/>
            <person name="Woyke T."/>
            <person name="Wu D."/>
            <person name="Tindall B."/>
            <person name="Pomrenke H."/>
            <person name="Brambilla E."/>
            <person name="Klenk H.-P."/>
            <person name="Eisen J.A."/>
        </authorList>
    </citation>
    <scope>NUCLEOTIDE SEQUENCE [LARGE SCALE GENOMIC DNA]</scope>
    <source>
        <strain evidence="2">ATCC BAA-1392 / DSM 18658 / VKM B-2454 / MOB10</strain>
    </source>
</reference>
<dbReference type="KEGG" id="saci:Sinac_6274"/>
<proteinExistence type="predicted"/>
<protein>
    <submittedName>
        <fullName evidence="1">Uncharacterized protein</fullName>
    </submittedName>
</protein>
<dbReference type="HOGENOM" id="CLU_2939318_0_0_0"/>
<evidence type="ECO:0000313" key="2">
    <source>
        <dbReference type="Proteomes" id="UP000010798"/>
    </source>
</evidence>